<reference evidence="2" key="1">
    <citation type="submission" date="2020-11" db="EMBL/GenBank/DDBJ databases">
        <authorList>
            <person name="Tran Van P."/>
        </authorList>
    </citation>
    <scope>NUCLEOTIDE SEQUENCE</scope>
</reference>
<gene>
    <name evidence="2" type="ORF">TCMB3V08_LOCUS6290</name>
</gene>
<dbReference type="EMBL" id="OE181759">
    <property type="protein sequence ID" value="CAD7573658.1"/>
    <property type="molecule type" value="Genomic_DNA"/>
</dbReference>
<organism evidence="2">
    <name type="scientific">Timema californicum</name>
    <name type="common">California timema</name>
    <name type="synonym">Walking stick</name>
    <dbReference type="NCBI Taxonomy" id="61474"/>
    <lineage>
        <taxon>Eukaryota</taxon>
        <taxon>Metazoa</taxon>
        <taxon>Ecdysozoa</taxon>
        <taxon>Arthropoda</taxon>
        <taxon>Hexapoda</taxon>
        <taxon>Insecta</taxon>
        <taxon>Pterygota</taxon>
        <taxon>Neoptera</taxon>
        <taxon>Polyneoptera</taxon>
        <taxon>Phasmatodea</taxon>
        <taxon>Timematodea</taxon>
        <taxon>Timematoidea</taxon>
        <taxon>Timematidae</taxon>
        <taxon>Timema</taxon>
    </lineage>
</organism>
<evidence type="ECO:0000256" key="1">
    <source>
        <dbReference type="SAM" id="MobiDB-lite"/>
    </source>
</evidence>
<feature type="compositionally biased region" description="Low complexity" evidence="1">
    <location>
        <begin position="198"/>
        <end position="207"/>
    </location>
</feature>
<proteinExistence type="predicted"/>
<feature type="compositionally biased region" description="Acidic residues" evidence="1">
    <location>
        <begin position="221"/>
        <end position="230"/>
    </location>
</feature>
<sequence length="490" mass="52918">MRGAGGATHAQGGGGADSGGAAKLVSELCFGCNKNIVLRQPELPTAADSFIFLAIGVAEKRQQGWGGRPGRRVEGERHQDLTASVVKLANALVVLSSAAEDGEIESPRSRESTEEESALTMDVTEELTHDGGEIVPPRLERLTELEGRTDNKHGTFPGTFRCKRVLFLPVHLLSVAVDVSEAVDHAVAPFEFLRGDISGDSDISSSDVETLPDGDMNNCDSPEEGLDETAENDLEEGTLISADPEETHTFPPPLCLVGEMHSSLSPAVSNVMNLPPMVSLRGRGWMGSDSPDTHVRRLRKHQLKLKSNLNSLPPPFSQRGSVVEPVFPPRGVEECLVEFTGQTVAPHGEYTKGAHLAESETIRRSMLRKVMDNVLRGSEPAFAWRESGKPFRKNHPPVHPTEIRTSISPSSAVELNTTSALANYSSEAVYPTEIRTSISPSSAVELNTTSALANYATEAEVKEGFGNQINLCRDRGLNPKPQHRSPTPYP</sequence>
<evidence type="ECO:0000313" key="2">
    <source>
        <dbReference type="EMBL" id="CAD7573658.1"/>
    </source>
</evidence>
<name>A0A7R9J6Z2_TIMCA</name>
<feature type="region of interest" description="Disordered" evidence="1">
    <location>
        <begin position="198"/>
        <end position="230"/>
    </location>
</feature>
<protein>
    <submittedName>
        <fullName evidence="2">(California timema) hypothetical protein</fullName>
    </submittedName>
</protein>
<dbReference type="AlphaFoldDB" id="A0A7R9J6Z2"/>
<accession>A0A7R9J6Z2</accession>